<comment type="cofactor">
    <cofactor evidence="2">
        <name>Mg(2+)</name>
        <dbReference type="ChEBI" id="CHEBI:18420"/>
    </cofactor>
</comment>
<protein>
    <submittedName>
        <fullName evidence="10">Endonuclease/Exonuclease/phosphatase family protein</fullName>
    </submittedName>
</protein>
<keyword evidence="6" id="KW-0378">Hydrolase</keyword>
<comment type="cofactor">
    <cofactor evidence="1">
        <name>Mn(2+)</name>
        <dbReference type="ChEBI" id="CHEBI:29035"/>
    </cofactor>
</comment>
<feature type="domain" description="Endonuclease/exonuclease/phosphatase" evidence="9">
    <location>
        <begin position="8"/>
        <end position="256"/>
    </location>
</feature>
<proteinExistence type="predicted"/>
<reference evidence="10 11" key="1">
    <citation type="submission" date="2019-08" db="EMBL/GenBank/DDBJ databases">
        <title>Deep-cultivation of Planctomycetes and their phenomic and genomic characterization uncovers novel biology.</title>
        <authorList>
            <person name="Wiegand S."/>
            <person name="Jogler M."/>
            <person name="Boedeker C."/>
            <person name="Pinto D."/>
            <person name="Vollmers J."/>
            <person name="Rivas-Marin E."/>
            <person name="Kohn T."/>
            <person name="Peeters S.H."/>
            <person name="Heuer A."/>
            <person name="Rast P."/>
            <person name="Oberbeckmann S."/>
            <person name="Bunk B."/>
            <person name="Jeske O."/>
            <person name="Meyerdierks A."/>
            <person name="Storesund J.E."/>
            <person name="Kallscheuer N."/>
            <person name="Luecker S."/>
            <person name="Lage O.M."/>
            <person name="Pohl T."/>
            <person name="Merkel B.J."/>
            <person name="Hornburger P."/>
            <person name="Mueller R.-W."/>
            <person name="Bruemmer F."/>
            <person name="Labrenz M."/>
            <person name="Spormann A.M."/>
            <person name="Op den Camp H."/>
            <person name="Overmann J."/>
            <person name="Amann R."/>
            <person name="Jetten M.S.M."/>
            <person name="Mascher T."/>
            <person name="Medema M.H."/>
            <person name="Devos D.P."/>
            <person name="Kaster A.-K."/>
            <person name="Ovreas L."/>
            <person name="Rohde M."/>
            <person name="Galperin M.Y."/>
            <person name="Jogler C."/>
        </authorList>
    </citation>
    <scope>NUCLEOTIDE SEQUENCE [LARGE SCALE GENOMIC DNA]</scope>
    <source>
        <strain evidence="10 11">OJF2</strain>
    </source>
</reference>
<evidence type="ECO:0000256" key="3">
    <source>
        <dbReference type="ARBA" id="ARBA00022722"/>
    </source>
</evidence>
<evidence type="ECO:0000256" key="7">
    <source>
        <dbReference type="ARBA" id="ARBA00022842"/>
    </source>
</evidence>
<keyword evidence="8" id="KW-0234">DNA repair</keyword>
<keyword evidence="4" id="KW-0479">Metal-binding</keyword>
<evidence type="ECO:0000256" key="6">
    <source>
        <dbReference type="ARBA" id="ARBA00022801"/>
    </source>
</evidence>
<dbReference type="KEGG" id="agv:OJF2_76550"/>
<dbReference type="EMBL" id="CP042997">
    <property type="protein sequence ID" value="QEH39043.1"/>
    <property type="molecule type" value="Genomic_DNA"/>
</dbReference>
<dbReference type="InterPro" id="IPR036691">
    <property type="entry name" value="Endo/exonu/phosph_ase_sf"/>
</dbReference>
<keyword evidence="11" id="KW-1185">Reference proteome</keyword>
<dbReference type="PANTHER" id="PTHR15822">
    <property type="entry name" value="TRAF AND TNF RECEPTOR-ASSOCIATED PROTEIN"/>
    <property type="match status" value="1"/>
</dbReference>
<evidence type="ECO:0000259" key="9">
    <source>
        <dbReference type="Pfam" id="PF03372"/>
    </source>
</evidence>
<dbReference type="GO" id="GO:0006281">
    <property type="term" value="P:DNA repair"/>
    <property type="evidence" value="ECO:0007669"/>
    <property type="project" value="UniProtKB-KW"/>
</dbReference>
<dbReference type="RefSeq" id="WP_168222282.1">
    <property type="nucleotide sequence ID" value="NZ_CP042997.1"/>
</dbReference>
<gene>
    <name evidence="10" type="ORF">OJF2_76550</name>
</gene>
<dbReference type="PANTHER" id="PTHR15822:SF4">
    <property type="entry name" value="TYROSYL-DNA PHOSPHODIESTERASE 2"/>
    <property type="match status" value="1"/>
</dbReference>
<dbReference type="GO" id="GO:0004519">
    <property type="term" value="F:endonuclease activity"/>
    <property type="evidence" value="ECO:0007669"/>
    <property type="project" value="UniProtKB-KW"/>
</dbReference>
<dbReference type="Proteomes" id="UP000324233">
    <property type="component" value="Chromosome"/>
</dbReference>
<evidence type="ECO:0000313" key="10">
    <source>
        <dbReference type="EMBL" id="QEH39043.1"/>
    </source>
</evidence>
<evidence type="ECO:0000256" key="5">
    <source>
        <dbReference type="ARBA" id="ARBA00022763"/>
    </source>
</evidence>
<dbReference type="Pfam" id="PF03372">
    <property type="entry name" value="Exo_endo_phos"/>
    <property type="match status" value="1"/>
</dbReference>
<evidence type="ECO:0000313" key="11">
    <source>
        <dbReference type="Proteomes" id="UP000324233"/>
    </source>
</evidence>
<keyword evidence="10" id="KW-0269">Exonuclease</keyword>
<dbReference type="GO" id="GO:0046872">
    <property type="term" value="F:metal ion binding"/>
    <property type="evidence" value="ECO:0007669"/>
    <property type="project" value="UniProtKB-KW"/>
</dbReference>
<accession>A0A5B9WF01</accession>
<keyword evidence="5" id="KW-0227">DNA damage</keyword>
<dbReference type="GO" id="GO:0004527">
    <property type="term" value="F:exonuclease activity"/>
    <property type="evidence" value="ECO:0007669"/>
    <property type="project" value="UniProtKB-KW"/>
</dbReference>
<dbReference type="AlphaFoldDB" id="A0A5B9WF01"/>
<dbReference type="InterPro" id="IPR005135">
    <property type="entry name" value="Endo/exonuclease/phosphatase"/>
</dbReference>
<evidence type="ECO:0000256" key="8">
    <source>
        <dbReference type="ARBA" id="ARBA00023204"/>
    </source>
</evidence>
<organism evidence="10 11">
    <name type="scientific">Aquisphaera giovannonii</name>
    <dbReference type="NCBI Taxonomy" id="406548"/>
    <lineage>
        <taxon>Bacteria</taxon>
        <taxon>Pseudomonadati</taxon>
        <taxon>Planctomycetota</taxon>
        <taxon>Planctomycetia</taxon>
        <taxon>Isosphaerales</taxon>
        <taxon>Isosphaeraceae</taxon>
        <taxon>Aquisphaera</taxon>
    </lineage>
</organism>
<dbReference type="SUPFAM" id="SSF56219">
    <property type="entry name" value="DNase I-like"/>
    <property type="match status" value="1"/>
</dbReference>
<keyword evidence="10" id="KW-0255">Endonuclease</keyword>
<evidence type="ECO:0000256" key="4">
    <source>
        <dbReference type="ARBA" id="ARBA00022723"/>
    </source>
</evidence>
<dbReference type="Gene3D" id="3.60.10.10">
    <property type="entry name" value="Endonuclease/exonuclease/phosphatase"/>
    <property type="match status" value="1"/>
</dbReference>
<evidence type="ECO:0000256" key="1">
    <source>
        <dbReference type="ARBA" id="ARBA00001936"/>
    </source>
</evidence>
<keyword evidence="3" id="KW-0540">Nuclease</keyword>
<keyword evidence="7" id="KW-0460">Magnesium</keyword>
<sequence>MNPTVRVATINILNDLSRWNERRSLLAEGLAALSLDLIALQEVTTPPGSGTARWLADALGGYEVQICPKSGRGRGREGIAVLSRLPVARHETLDLGSQRRTAQLVEVRAGEGPLALVNGHFYWPPGVHGARVRQVERLRGWIATRAAGLPVVACGDFNATPGSRAIAMMKEGFASAHEAARGREPSHTCPTPLVTGGRVRGPATRAMLRLFSNTPGGPWRGTLDYIFAGPGVEVLDCDLILDRPSPRDPTLYASDHFGLAATLRCGGSL</sequence>
<name>A0A5B9WF01_9BACT</name>
<evidence type="ECO:0000256" key="2">
    <source>
        <dbReference type="ARBA" id="ARBA00001946"/>
    </source>
</evidence>
<dbReference type="InterPro" id="IPR051547">
    <property type="entry name" value="TDP2-like"/>
</dbReference>